<dbReference type="AlphaFoldDB" id="A0A8S1EEM3"/>
<dbReference type="PROSITE" id="PS00028">
    <property type="entry name" value="ZINC_FINGER_C2H2_1"/>
    <property type="match status" value="1"/>
</dbReference>
<dbReference type="InterPro" id="IPR003656">
    <property type="entry name" value="Znf_BED"/>
</dbReference>
<protein>
    <recommendedName>
        <fullName evidence="5">C2H2-type domain-containing protein</fullName>
    </recommendedName>
</protein>
<dbReference type="GO" id="GO:0003677">
    <property type="term" value="F:DNA binding"/>
    <property type="evidence" value="ECO:0007669"/>
    <property type="project" value="InterPro"/>
</dbReference>
<evidence type="ECO:0000256" key="3">
    <source>
        <dbReference type="ARBA" id="ARBA00022833"/>
    </source>
</evidence>
<evidence type="ECO:0000259" key="5">
    <source>
        <dbReference type="PROSITE" id="PS50157"/>
    </source>
</evidence>
<accession>A0A8S1EEM3</accession>
<dbReference type="InterPro" id="IPR013087">
    <property type="entry name" value="Znf_C2H2_type"/>
</dbReference>
<dbReference type="SMART" id="SM00355">
    <property type="entry name" value="ZnF_C2H2"/>
    <property type="match status" value="1"/>
</dbReference>
<evidence type="ECO:0000256" key="4">
    <source>
        <dbReference type="PROSITE-ProRule" id="PRU00042"/>
    </source>
</evidence>
<proteinExistence type="predicted"/>
<gene>
    <name evidence="6" type="ORF">CLODIP_2_CD09199</name>
</gene>
<keyword evidence="3" id="KW-0862">Zinc</keyword>
<sequence>MSLQKVLCLICERPTADGAVLGIHVDKEKLQTWFLNVCGHELAEEIEDEDKICYFCLWHAEFLGKFNGISDEALVWWPRNSDYSDDAAKELRNYYFEGKLEQCWAQFEKIELPQSDGSGGQLEMSFQRALCSICERPTADGTVLAVDVDKEKLQTWFLDVCGHELAEEIQDEDLICYFCLWHAEFFGKFNDISDEALVWWPRNSDYSDDAAKKLRTYYFEGKLEQCWVQLEKIELPQSSGGQFEMSFQRALCSICERPTADGAVLGVHVDKGKLQTWFLNVSGHELAEEIDDDDLICYFCLWHAEFLGKFNGISDEALVWWPRNLDYSDDAAKELRNNYFEGKLEQCWVQLEKIELQQSDGEGTQNAEAEIQPRRWKCIYCGKRFKYSRNLSEHMKKKHKEAIRC</sequence>
<feature type="domain" description="C2H2-type" evidence="5">
    <location>
        <begin position="376"/>
        <end position="399"/>
    </location>
</feature>
<keyword evidence="2 4" id="KW-0863">Zinc-finger</keyword>
<feature type="non-terminal residue" evidence="6">
    <location>
        <position position="405"/>
    </location>
</feature>
<dbReference type="Gene3D" id="3.30.160.60">
    <property type="entry name" value="Classic Zinc Finger"/>
    <property type="match status" value="1"/>
</dbReference>
<evidence type="ECO:0000256" key="1">
    <source>
        <dbReference type="ARBA" id="ARBA00022723"/>
    </source>
</evidence>
<dbReference type="PROSITE" id="PS50157">
    <property type="entry name" value="ZINC_FINGER_C2H2_2"/>
    <property type="match status" value="1"/>
</dbReference>
<evidence type="ECO:0000313" key="7">
    <source>
        <dbReference type="Proteomes" id="UP000494165"/>
    </source>
</evidence>
<evidence type="ECO:0000313" key="6">
    <source>
        <dbReference type="EMBL" id="CAB3388824.1"/>
    </source>
</evidence>
<dbReference type="GO" id="GO:0008270">
    <property type="term" value="F:zinc ion binding"/>
    <property type="evidence" value="ECO:0007669"/>
    <property type="project" value="UniProtKB-KW"/>
</dbReference>
<reference evidence="6 7" key="1">
    <citation type="submission" date="2020-04" db="EMBL/GenBank/DDBJ databases">
        <authorList>
            <person name="Alioto T."/>
            <person name="Alioto T."/>
            <person name="Gomez Garrido J."/>
        </authorList>
    </citation>
    <scope>NUCLEOTIDE SEQUENCE [LARGE SCALE GENOMIC DNA]</scope>
</reference>
<organism evidence="6 7">
    <name type="scientific">Cloeon dipterum</name>
    <dbReference type="NCBI Taxonomy" id="197152"/>
    <lineage>
        <taxon>Eukaryota</taxon>
        <taxon>Metazoa</taxon>
        <taxon>Ecdysozoa</taxon>
        <taxon>Arthropoda</taxon>
        <taxon>Hexapoda</taxon>
        <taxon>Insecta</taxon>
        <taxon>Pterygota</taxon>
        <taxon>Palaeoptera</taxon>
        <taxon>Ephemeroptera</taxon>
        <taxon>Pisciforma</taxon>
        <taxon>Baetidae</taxon>
        <taxon>Cloeon</taxon>
    </lineage>
</organism>
<dbReference type="InterPro" id="IPR036236">
    <property type="entry name" value="Znf_C2H2_sf"/>
</dbReference>
<comment type="caution">
    <text evidence="6">The sequence shown here is derived from an EMBL/GenBank/DDBJ whole genome shotgun (WGS) entry which is preliminary data.</text>
</comment>
<dbReference type="SUPFAM" id="SSF57667">
    <property type="entry name" value="beta-beta-alpha zinc fingers"/>
    <property type="match status" value="1"/>
</dbReference>
<dbReference type="Proteomes" id="UP000494165">
    <property type="component" value="Unassembled WGS sequence"/>
</dbReference>
<dbReference type="OrthoDB" id="4748970at2759"/>
<keyword evidence="1" id="KW-0479">Metal-binding</keyword>
<name>A0A8S1EEM3_9INSE</name>
<dbReference type="EMBL" id="CADEPI010000933">
    <property type="protein sequence ID" value="CAB3388824.1"/>
    <property type="molecule type" value="Genomic_DNA"/>
</dbReference>
<evidence type="ECO:0000256" key="2">
    <source>
        <dbReference type="ARBA" id="ARBA00022771"/>
    </source>
</evidence>
<dbReference type="Pfam" id="PF02892">
    <property type="entry name" value="zf-BED"/>
    <property type="match status" value="1"/>
</dbReference>
<keyword evidence="7" id="KW-1185">Reference proteome</keyword>